<reference evidence="8 9" key="1">
    <citation type="submission" date="2022-01" db="EMBL/GenBank/DDBJ databases">
        <title>Whole genome-based taxonomy of the Shewanellaceae.</title>
        <authorList>
            <person name="Martin-Rodriguez A.J."/>
        </authorList>
    </citation>
    <scope>NUCLEOTIDE SEQUENCE [LARGE SCALE GENOMIC DNA]</scope>
    <source>
        <strain evidence="8 9">DSM 17177</strain>
    </source>
</reference>
<dbReference type="Pfam" id="PF04024">
    <property type="entry name" value="PspC"/>
    <property type="match status" value="1"/>
</dbReference>
<sequence>MKDTKGKTLYRIPRSGKIAGVCAGVAEYFNVEVWLVRVVTASIFLLGGYGIVLIIYILLWIILDIKPVDVNADFEHQDVDIKNKVWRPGEPAQTVLRDVNAQFKALELRLQHMERHVTSDNFDLKNQINNL</sequence>
<comment type="subcellular location">
    <subcellularLocation>
        <location evidence="1">Cell membrane</location>
        <topology evidence="1">Single-pass membrane protein</topology>
    </subcellularLocation>
</comment>
<keyword evidence="9" id="KW-1185">Reference proteome</keyword>
<keyword evidence="5 6" id="KW-0472">Membrane</keyword>
<protein>
    <submittedName>
        <fullName evidence="8">Envelope stress response membrane protein PspC</fullName>
    </submittedName>
</protein>
<dbReference type="NCBIfam" id="TIGR02978">
    <property type="entry name" value="phageshock_pspC"/>
    <property type="match status" value="1"/>
</dbReference>
<dbReference type="InterPro" id="IPR052027">
    <property type="entry name" value="PspC"/>
</dbReference>
<dbReference type="PANTHER" id="PTHR33885">
    <property type="entry name" value="PHAGE SHOCK PROTEIN C"/>
    <property type="match status" value="1"/>
</dbReference>
<gene>
    <name evidence="8" type="primary">pspC</name>
    <name evidence="8" type="ORF">L2764_05375</name>
</gene>
<organism evidence="8 9">
    <name type="scientific">Shewanella surugensis</name>
    <dbReference type="NCBI Taxonomy" id="212020"/>
    <lineage>
        <taxon>Bacteria</taxon>
        <taxon>Pseudomonadati</taxon>
        <taxon>Pseudomonadota</taxon>
        <taxon>Gammaproteobacteria</taxon>
        <taxon>Alteromonadales</taxon>
        <taxon>Shewanellaceae</taxon>
        <taxon>Shewanella</taxon>
    </lineage>
</organism>
<evidence type="ECO:0000256" key="4">
    <source>
        <dbReference type="ARBA" id="ARBA00022989"/>
    </source>
</evidence>
<evidence type="ECO:0000256" key="6">
    <source>
        <dbReference type="SAM" id="Phobius"/>
    </source>
</evidence>
<dbReference type="Proteomes" id="UP001203423">
    <property type="component" value="Unassembled WGS sequence"/>
</dbReference>
<keyword evidence="4 6" id="KW-1133">Transmembrane helix</keyword>
<evidence type="ECO:0000313" key="8">
    <source>
        <dbReference type="EMBL" id="MCL1123927.1"/>
    </source>
</evidence>
<evidence type="ECO:0000313" key="9">
    <source>
        <dbReference type="Proteomes" id="UP001203423"/>
    </source>
</evidence>
<comment type="caution">
    <text evidence="8">The sequence shown here is derived from an EMBL/GenBank/DDBJ whole genome shotgun (WGS) entry which is preliminary data.</text>
</comment>
<dbReference type="PANTHER" id="PTHR33885:SF3">
    <property type="entry name" value="PHAGE SHOCK PROTEIN C"/>
    <property type="match status" value="1"/>
</dbReference>
<keyword evidence="3 6" id="KW-0812">Transmembrane</keyword>
<dbReference type="InterPro" id="IPR007168">
    <property type="entry name" value="Phageshock_PspC_N"/>
</dbReference>
<dbReference type="RefSeq" id="WP_248939210.1">
    <property type="nucleotide sequence ID" value="NZ_JAKIKS010000014.1"/>
</dbReference>
<name>A0ABT0L9A5_9GAMM</name>
<feature type="domain" description="Phage shock protein PspC N-terminal" evidence="7">
    <location>
        <begin position="7"/>
        <end position="64"/>
    </location>
</feature>
<proteinExistence type="predicted"/>
<evidence type="ECO:0000256" key="3">
    <source>
        <dbReference type="ARBA" id="ARBA00022692"/>
    </source>
</evidence>
<evidence type="ECO:0000256" key="2">
    <source>
        <dbReference type="ARBA" id="ARBA00022475"/>
    </source>
</evidence>
<evidence type="ECO:0000256" key="1">
    <source>
        <dbReference type="ARBA" id="ARBA00004162"/>
    </source>
</evidence>
<evidence type="ECO:0000256" key="5">
    <source>
        <dbReference type="ARBA" id="ARBA00023136"/>
    </source>
</evidence>
<evidence type="ECO:0000259" key="7">
    <source>
        <dbReference type="Pfam" id="PF04024"/>
    </source>
</evidence>
<dbReference type="InterPro" id="IPR014320">
    <property type="entry name" value="Phageshock_PspC"/>
</dbReference>
<feature type="transmembrane region" description="Helical" evidence="6">
    <location>
        <begin position="34"/>
        <end position="63"/>
    </location>
</feature>
<dbReference type="EMBL" id="JAKIKS010000014">
    <property type="protein sequence ID" value="MCL1123927.1"/>
    <property type="molecule type" value="Genomic_DNA"/>
</dbReference>
<keyword evidence="2" id="KW-1003">Cell membrane</keyword>
<accession>A0ABT0L9A5</accession>